<proteinExistence type="predicted"/>
<dbReference type="SUPFAM" id="SSF56399">
    <property type="entry name" value="ADP-ribosylation"/>
    <property type="match status" value="1"/>
</dbReference>
<dbReference type="Proteomes" id="UP000249300">
    <property type="component" value="Chromosome 1"/>
</dbReference>
<dbReference type="AlphaFoldDB" id="A0A2X4PKT2"/>
<gene>
    <name evidence="1" type="ORF">NCTC12858_00187</name>
</gene>
<dbReference type="RefSeq" id="WP_023936044.1">
    <property type="nucleotide sequence ID" value="NZ_LS483447.1"/>
</dbReference>
<sequence>MNVAKRFAGFRALGKKGVQLMITIVSKNGRDISQISEFNGSFASENQQEVLFTSNTAFRIDNLEDKGDVVWLNMSEL</sequence>
<reference evidence="1 2" key="1">
    <citation type="submission" date="2018-06" db="EMBL/GenBank/DDBJ databases">
        <authorList>
            <consortium name="Pathogen Informatics"/>
            <person name="Doyle S."/>
        </authorList>
    </citation>
    <scope>NUCLEOTIDE SEQUENCE [LARGE SCALE GENOMIC DNA]</scope>
    <source>
        <strain evidence="1 2">NCTC12858</strain>
    </source>
</reference>
<protein>
    <recommendedName>
        <fullName evidence="3">NAD(+)--protein-arginine ADP-ribosyltransferase</fullName>
    </recommendedName>
</protein>
<evidence type="ECO:0000313" key="2">
    <source>
        <dbReference type="Proteomes" id="UP000249300"/>
    </source>
</evidence>
<evidence type="ECO:0000313" key="1">
    <source>
        <dbReference type="EMBL" id="SQH72373.1"/>
    </source>
</evidence>
<evidence type="ECO:0008006" key="3">
    <source>
        <dbReference type="Google" id="ProtNLM"/>
    </source>
</evidence>
<accession>A0A2X4PKT2</accession>
<dbReference type="KEGG" id="pcre:NCTC12858_00187"/>
<dbReference type="PROSITE" id="PS51996">
    <property type="entry name" value="TR_MART"/>
    <property type="match status" value="1"/>
</dbReference>
<dbReference type="EMBL" id="LS483447">
    <property type="protein sequence ID" value="SQH72373.1"/>
    <property type="molecule type" value="Genomic_DNA"/>
</dbReference>
<organism evidence="1 2">
    <name type="scientific">Porphyromonas crevioricanis</name>
    <dbReference type="NCBI Taxonomy" id="393921"/>
    <lineage>
        <taxon>Bacteria</taxon>
        <taxon>Pseudomonadati</taxon>
        <taxon>Bacteroidota</taxon>
        <taxon>Bacteroidia</taxon>
        <taxon>Bacteroidales</taxon>
        <taxon>Porphyromonadaceae</taxon>
        <taxon>Porphyromonas</taxon>
    </lineage>
</organism>
<name>A0A2X4PKT2_9PORP</name>
<dbReference type="Gene3D" id="3.90.176.10">
    <property type="entry name" value="Toxin ADP-ribosyltransferase, Chain A, domain 1"/>
    <property type="match status" value="1"/>
</dbReference>
<keyword evidence="2" id="KW-1185">Reference proteome</keyword>